<name>A0A0A9GCY1_ARUDO</name>
<protein>
    <submittedName>
        <fullName evidence="1">Uncharacterized protein</fullName>
    </submittedName>
</protein>
<dbReference type="EMBL" id="GBRH01175534">
    <property type="protein sequence ID" value="JAE22362.1"/>
    <property type="molecule type" value="Transcribed_RNA"/>
</dbReference>
<accession>A0A0A9GCY1</accession>
<evidence type="ECO:0000313" key="1">
    <source>
        <dbReference type="EMBL" id="JAE22362.1"/>
    </source>
</evidence>
<proteinExistence type="predicted"/>
<dbReference type="AlphaFoldDB" id="A0A0A9GCY1"/>
<organism evidence="1">
    <name type="scientific">Arundo donax</name>
    <name type="common">Giant reed</name>
    <name type="synonym">Donax arundinaceus</name>
    <dbReference type="NCBI Taxonomy" id="35708"/>
    <lineage>
        <taxon>Eukaryota</taxon>
        <taxon>Viridiplantae</taxon>
        <taxon>Streptophyta</taxon>
        <taxon>Embryophyta</taxon>
        <taxon>Tracheophyta</taxon>
        <taxon>Spermatophyta</taxon>
        <taxon>Magnoliopsida</taxon>
        <taxon>Liliopsida</taxon>
        <taxon>Poales</taxon>
        <taxon>Poaceae</taxon>
        <taxon>PACMAD clade</taxon>
        <taxon>Arundinoideae</taxon>
        <taxon>Arundineae</taxon>
        <taxon>Arundo</taxon>
    </lineage>
</organism>
<reference evidence="1" key="2">
    <citation type="journal article" date="2015" name="Data Brief">
        <title>Shoot transcriptome of the giant reed, Arundo donax.</title>
        <authorList>
            <person name="Barrero R.A."/>
            <person name="Guerrero F.D."/>
            <person name="Moolhuijzen P."/>
            <person name="Goolsby J.A."/>
            <person name="Tidwell J."/>
            <person name="Bellgard S.E."/>
            <person name="Bellgard M.I."/>
        </authorList>
    </citation>
    <scope>NUCLEOTIDE SEQUENCE</scope>
    <source>
        <tissue evidence="1">Shoot tissue taken approximately 20 cm above the soil surface</tissue>
    </source>
</reference>
<reference evidence="1" key="1">
    <citation type="submission" date="2014-09" db="EMBL/GenBank/DDBJ databases">
        <authorList>
            <person name="Magalhaes I.L.F."/>
            <person name="Oliveira U."/>
            <person name="Santos F.R."/>
            <person name="Vidigal T.H.D.A."/>
            <person name="Brescovit A.D."/>
            <person name="Santos A.J."/>
        </authorList>
    </citation>
    <scope>NUCLEOTIDE SEQUENCE</scope>
    <source>
        <tissue evidence="1">Shoot tissue taken approximately 20 cm above the soil surface</tissue>
    </source>
</reference>
<sequence length="69" mass="8445">MMLTINKTRQQTKQPTLYIFPTYYLKSYKDLFQHFLYSYFHGHVFVVTMHWVRQVAHHQNLDLHQSISS</sequence>